<dbReference type="AlphaFoldDB" id="W9VP48"/>
<evidence type="ECO:0000313" key="1">
    <source>
        <dbReference type="EMBL" id="EXJ57323.1"/>
    </source>
</evidence>
<comment type="caution">
    <text evidence="1">The sequence shown here is derived from an EMBL/GenBank/DDBJ whole genome shotgun (WGS) entry which is preliminary data.</text>
</comment>
<dbReference type="OrthoDB" id="4136123at2759"/>
<dbReference type="VEuPathDB" id="FungiDB:A1O7_07670"/>
<organism evidence="1 2">
    <name type="scientific">Cladophialophora yegresii CBS 114405</name>
    <dbReference type="NCBI Taxonomy" id="1182544"/>
    <lineage>
        <taxon>Eukaryota</taxon>
        <taxon>Fungi</taxon>
        <taxon>Dikarya</taxon>
        <taxon>Ascomycota</taxon>
        <taxon>Pezizomycotina</taxon>
        <taxon>Eurotiomycetes</taxon>
        <taxon>Chaetothyriomycetidae</taxon>
        <taxon>Chaetothyriales</taxon>
        <taxon>Herpotrichiellaceae</taxon>
        <taxon>Cladophialophora</taxon>
    </lineage>
</organism>
<sequence length="290" mass="34384">MAPRPPADIVSRSDADACVYRDLRSHRRPDNRHAKQSAKYYGYRGVHPSWIGQPYFDITTGSQDPDRESEWAYQYPNLHASMDPLLLAEANGTAVPKIATWTKRDMWQDRENGIWPLDRRHHVGKRIREKRCRKWNELAMGRRMRQRSREWGFVVEDARDMARLRYDDVDTVYWELDDVDVEEVYNERGEPPPEWIYLDGERFFDAWFENGVGGYWEESDGVVEVEDCSLAVQEQDDLNFIWLRSVERAGKDSEEDDYCFVYRHEGRDDMSNYAGEDCDFEMIELWTGVR</sequence>
<accession>W9VP48</accession>
<name>W9VP48_9EURO</name>
<gene>
    <name evidence="1" type="ORF">A1O7_07670</name>
</gene>
<keyword evidence="2" id="KW-1185">Reference proteome</keyword>
<proteinExistence type="predicted"/>
<dbReference type="HOGENOM" id="CLU_078827_0_0_1"/>
<dbReference type="GeneID" id="19182242"/>
<evidence type="ECO:0000313" key="2">
    <source>
        <dbReference type="Proteomes" id="UP000019473"/>
    </source>
</evidence>
<dbReference type="Proteomes" id="UP000019473">
    <property type="component" value="Unassembled WGS sequence"/>
</dbReference>
<dbReference type="RefSeq" id="XP_007759857.1">
    <property type="nucleotide sequence ID" value="XM_007761667.1"/>
</dbReference>
<dbReference type="EMBL" id="AMGW01000005">
    <property type="protein sequence ID" value="EXJ57323.1"/>
    <property type="molecule type" value="Genomic_DNA"/>
</dbReference>
<protein>
    <submittedName>
        <fullName evidence="1">Uncharacterized protein</fullName>
    </submittedName>
</protein>
<reference evidence="1 2" key="1">
    <citation type="submission" date="2013-03" db="EMBL/GenBank/DDBJ databases">
        <title>The Genome Sequence of Cladophialophora yegresii CBS 114405.</title>
        <authorList>
            <consortium name="The Broad Institute Genomics Platform"/>
            <person name="Cuomo C."/>
            <person name="de Hoog S."/>
            <person name="Gorbushina A."/>
            <person name="Walker B."/>
            <person name="Young S.K."/>
            <person name="Zeng Q."/>
            <person name="Gargeya S."/>
            <person name="Fitzgerald M."/>
            <person name="Haas B."/>
            <person name="Abouelleil A."/>
            <person name="Allen A.W."/>
            <person name="Alvarado L."/>
            <person name="Arachchi H.M."/>
            <person name="Berlin A.M."/>
            <person name="Chapman S.B."/>
            <person name="Gainer-Dewar J."/>
            <person name="Goldberg J."/>
            <person name="Griggs A."/>
            <person name="Gujja S."/>
            <person name="Hansen M."/>
            <person name="Howarth C."/>
            <person name="Imamovic A."/>
            <person name="Ireland A."/>
            <person name="Larimer J."/>
            <person name="McCowan C."/>
            <person name="Murphy C."/>
            <person name="Pearson M."/>
            <person name="Poon T.W."/>
            <person name="Priest M."/>
            <person name="Roberts A."/>
            <person name="Saif S."/>
            <person name="Shea T."/>
            <person name="Sisk P."/>
            <person name="Sykes S."/>
            <person name="Wortman J."/>
            <person name="Nusbaum C."/>
            <person name="Birren B."/>
        </authorList>
    </citation>
    <scope>NUCLEOTIDE SEQUENCE [LARGE SCALE GENOMIC DNA]</scope>
    <source>
        <strain evidence="1 2">CBS 114405</strain>
    </source>
</reference>